<evidence type="ECO:0000256" key="5">
    <source>
        <dbReference type="ARBA" id="ARBA00022801"/>
    </source>
</evidence>
<proteinExistence type="inferred from homology"/>
<evidence type="ECO:0000256" key="8">
    <source>
        <dbReference type="SAM" id="SignalP"/>
    </source>
</evidence>
<keyword evidence="5" id="KW-0378">Hydrolase</keyword>
<dbReference type="AlphaFoldDB" id="A0ABD2IK23"/>
<feature type="domain" description="BPTI-like C-terminal" evidence="9">
    <location>
        <begin position="559"/>
        <end position="633"/>
    </location>
</feature>
<dbReference type="PROSITE" id="PS00616">
    <property type="entry name" value="HIS_ACID_PHOSPHAT_1"/>
    <property type="match status" value="1"/>
</dbReference>
<dbReference type="EMBL" id="JBICCN010000315">
    <property type="protein sequence ID" value="KAL3078185.1"/>
    <property type="molecule type" value="Genomic_DNA"/>
</dbReference>
<dbReference type="Pfam" id="PF00328">
    <property type="entry name" value="His_Phos_2"/>
    <property type="match status" value="1"/>
</dbReference>
<comment type="similarity">
    <text evidence="2">Belongs to the histidine acid phosphatase family.</text>
</comment>
<dbReference type="InterPro" id="IPR000560">
    <property type="entry name" value="His_Pase_clade-2"/>
</dbReference>
<keyword evidence="6" id="KW-1015">Disulfide bond</keyword>
<dbReference type="InterPro" id="IPR057449">
    <property type="entry name" value="BPTI_C_nem"/>
</dbReference>
<evidence type="ECO:0000256" key="4">
    <source>
        <dbReference type="ARBA" id="ARBA00022729"/>
    </source>
</evidence>
<keyword evidence="11" id="KW-1185">Reference proteome</keyword>
<dbReference type="Proteomes" id="UP001620645">
    <property type="component" value="Unassembled WGS sequence"/>
</dbReference>
<dbReference type="InterPro" id="IPR050645">
    <property type="entry name" value="Histidine_acid_phosphatase"/>
</dbReference>
<sequence>MLFSSQPNPIFLIALFAAFWPIQSAIAQFSSPTVSPPSVSPLPSANNDQIIFVHTVWRHGDRTPVFTFPNDPNKEEMWGQGFGELTTRGMAQQVKLGQFLRKRYVEQKAFLSPQYSAKEIYVISTDTNRTIQSATANLIGMYGTGGARWGIDYPDVPEWPSAFVPIPVHTFEFKKDPVGLTRSFCQRTNELFDLMAQSPEYQQLNESSSTVLAKVSEYAGATISLSNLWLLIEAVDIERTHGLKPPEWAAQIQPQLITINTKLINFNSGLGLKPFLGIDFATEVPKMLGGNFLWQIIERLEKKVECLRKKETEENQSKKNGRAEEQQNTECHWMNPLKYFAYSAHDMTLAALFSTFQFDQVDFDRNAFPGFASCVLVELWRESQSEEFYVKVLYRRDDEDEPMDLTRHIRGCSADGRCFLNTFRQRSLSFKPKPDTETLCRTSLAYRPVVSPPSSAAFSPRALPWASFAVLLTKAATFLNKKTMNFLLIFFSSVLFALFICHSSDAQRQDQIIADLGRLIVENCPPMLCTGLDCAVVTERNGCQLCACPIGSPARGCDPMPFVLWHDLIVNGCPNITVNTRDSAQKVHRWFRRVNRFSNTDQCEPYIFPYCPELDFNLWRSPRTKQECELYCYSAEEQRKRGTGSSRP</sequence>
<dbReference type="InterPro" id="IPR029033">
    <property type="entry name" value="His_PPase_superfam"/>
</dbReference>
<comment type="catalytic activity">
    <reaction evidence="1">
        <text>a phosphate monoester + H2O = an alcohol + phosphate</text>
        <dbReference type="Rhea" id="RHEA:15017"/>
        <dbReference type="ChEBI" id="CHEBI:15377"/>
        <dbReference type="ChEBI" id="CHEBI:30879"/>
        <dbReference type="ChEBI" id="CHEBI:43474"/>
        <dbReference type="ChEBI" id="CHEBI:67140"/>
        <dbReference type="EC" id="3.1.3.2"/>
    </reaction>
</comment>
<evidence type="ECO:0000256" key="2">
    <source>
        <dbReference type="ARBA" id="ARBA00005375"/>
    </source>
</evidence>
<dbReference type="PANTHER" id="PTHR11567:SF211">
    <property type="entry name" value="PROSTATIC ACID PHOSPHATASE"/>
    <property type="match status" value="1"/>
</dbReference>
<dbReference type="PANTHER" id="PTHR11567">
    <property type="entry name" value="ACID PHOSPHATASE-RELATED"/>
    <property type="match status" value="1"/>
</dbReference>
<dbReference type="InterPro" id="IPR033379">
    <property type="entry name" value="Acid_Pase_AS"/>
</dbReference>
<evidence type="ECO:0000256" key="6">
    <source>
        <dbReference type="ARBA" id="ARBA00023157"/>
    </source>
</evidence>
<dbReference type="SUPFAM" id="SSF53254">
    <property type="entry name" value="Phosphoglycerate mutase-like"/>
    <property type="match status" value="1"/>
</dbReference>
<reference evidence="10 11" key="1">
    <citation type="submission" date="2024-10" db="EMBL/GenBank/DDBJ databases">
        <authorList>
            <person name="Kim D."/>
        </authorList>
    </citation>
    <scope>NUCLEOTIDE SEQUENCE [LARGE SCALE GENOMIC DNA]</scope>
    <source>
        <strain evidence="10">Taebaek</strain>
    </source>
</reference>
<dbReference type="EC" id="3.1.3.2" evidence="3"/>
<name>A0ABD2IK23_HETSC</name>
<dbReference type="Gene3D" id="3.40.50.1240">
    <property type="entry name" value="Phosphoglycerate mutase-like"/>
    <property type="match status" value="1"/>
</dbReference>
<feature type="chain" id="PRO_5044821525" description="acid phosphatase" evidence="8">
    <location>
        <begin position="28"/>
        <end position="648"/>
    </location>
</feature>
<evidence type="ECO:0000256" key="1">
    <source>
        <dbReference type="ARBA" id="ARBA00000032"/>
    </source>
</evidence>
<dbReference type="Pfam" id="PF25315">
    <property type="entry name" value="BPTI_nem"/>
    <property type="match status" value="1"/>
</dbReference>
<evidence type="ECO:0000256" key="7">
    <source>
        <dbReference type="ARBA" id="ARBA00023180"/>
    </source>
</evidence>
<feature type="signal peptide" evidence="8">
    <location>
        <begin position="1"/>
        <end position="27"/>
    </location>
</feature>
<keyword evidence="7" id="KW-0325">Glycoprotein</keyword>
<evidence type="ECO:0000256" key="3">
    <source>
        <dbReference type="ARBA" id="ARBA00012646"/>
    </source>
</evidence>
<organism evidence="10 11">
    <name type="scientific">Heterodera schachtii</name>
    <name type="common">Sugarbeet cyst nematode worm</name>
    <name type="synonym">Tylenchus schachtii</name>
    <dbReference type="NCBI Taxonomy" id="97005"/>
    <lineage>
        <taxon>Eukaryota</taxon>
        <taxon>Metazoa</taxon>
        <taxon>Ecdysozoa</taxon>
        <taxon>Nematoda</taxon>
        <taxon>Chromadorea</taxon>
        <taxon>Rhabditida</taxon>
        <taxon>Tylenchina</taxon>
        <taxon>Tylenchomorpha</taxon>
        <taxon>Tylenchoidea</taxon>
        <taxon>Heteroderidae</taxon>
        <taxon>Heteroderinae</taxon>
        <taxon>Heterodera</taxon>
    </lineage>
</organism>
<dbReference type="CDD" id="cd07061">
    <property type="entry name" value="HP_HAP_like"/>
    <property type="match status" value="1"/>
</dbReference>
<keyword evidence="4 8" id="KW-0732">Signal</keyword>
<gene>
    <name evidence="10" type="ORF">niasHS_012072</name>
</gene>
<evidence type="ECO:0000313" key="10">
    <source>
        <dbReference type="EMBL" id="KAL3078185.1"/>
    </source>
</evidence>
<protein>
    <recommendedName>
        <fullName evidence="3">acid phosphatase</fullName>
        <ecNumber evidence="3">3.1.3.2</ecNumber>
    </recommendedName>
</protein>
<accession>A0ABD2IK23</accession>
<comment type="caution">
    <text evidence="10">The sequence shown here is derived from an EMBL/GenBank/DDBJ whole genome shotgun (WGS) entry which is preliminary data.</text>
</comment>
<evidence type="ECO:0000313" key="11">
    <source>
        <dbReference type="Proteomes" id="UP001620645"/>
    </source>
</evidence>
<dbReference type="GO" id="GO:0003993">
    <property type="term" value="F:acid phosphatase activity"/>
    <property type="evidence" value="ECO:0007669"/>
    <property type="project" value="UniProtKB-EC"/>
</dbReference>
<evidence type="ECO:0000259" key="9">
    <source>
        <dbReference type="Pfam" id="PF25315"/>
    </source>
</evidence>